<comment type="similarity">
    <text evidence="2">Belongs to the class-IV pyridoxal-phosphate-dependent aminotransferase family.</text>
</comment>
<evidence type="ECO:0000256" key="1">
    <source>
        <dbReference type="ARBA" id="ARBA00001933"/>
    </source>
</evidence>
<dbReference type="Proteomes" id="UP000245793">
    <property type="component" value="Unassembled WGS sequence"/>
</dbReference>
<accession>A0A2U1E2J3</accession>
<dbReference type="Pfam" id="PF01063">
    <property type="entry name" value="Aminotran_4"/>
    <property type="match status" value="1"/>
</dbReference>
<keyword evidence="3" id="KW-0032">Aminotransferase</keyword>
<organism evidence="3 4">
    <name type="scientific">Ezakiella coagulans</name>
    <dbReference type="NCBI Taxonomy" id="46507"/>
    <lineage>
        <taxon>Bacteria</taxon>
        <taxon>Bacillati</taxon>
        <taxon>Bacillota</taxon>
        <taxon>Tissierellia</taxon>
        <taxon>Ezakiella</taxon>
    </lineage>
</organism>
<comment type="cofactor">
    <cofactor evidence="1">
        <name>pyridoxal 5'-phosphate</name>
        <dbReference type="ChEBI" id="CHEBI:597326"/>
    </cofactor>
</comment>
<comment type="caution">
    <text evidence="3">The sequence shown here is derived from an EMBL/GenBank/DDBJ whole genome shotgun (WGS) entry which is preliminary data.</text>
</comment>
<dbReference type="PANTHER" id="PTHR42743:SF11">
    <property type="entry name" value="AMINODEOXYCHORISMATE LYASE"/>
    <property type="match status" value="1"/>
</dbReference>
<evidence type="ECO:0000256" key="2">
    <source>
        <dbReference type="ARBA" id="ARBA00009320"/>
    </source>
</evidence>
<dbReference type="PANTHER" id="PTHR42743">
    <property type="entry name" value="AMINO-ACID AMINOTRANSFERASE"/>
    <property type="match status" value="1"/>
</dbReference>
<dbReference type="SUPFAM" id="SSF56752">
    <property type="entry name" value="D-aminoacid aminotransferase-like PLP-dependent enzymes"/>
    <property type="match status" value="1"/>
</dbReference>
<dbReference type="AlphaFoldDB" id="A0A2U1E2J3"/>
<name>A0A2U1E2J3_9FIRM</name>
<evidence type="ECO:0000313" key="4">
    <source>
        <dbReference type="Proteomes" id="UP000245793"/>
    </source>
</evidence>
<keyword evidence="3" id="KW-0808">Transferase</keyword>
<evidence type="ECO:0000313" key="3">
    <source>
        <dbReference type="EMBL" id="PVY93919.1"/>
    </source>
</evidence>
<dbReference type="InterPro" id="IPR050571">
    <property type="entry name" value="Class-IV_PLP-Dep_Aminotrnsfr"/>
</dbReference>
<reference evidence="3 4" key="1">
    <citation type="submission" date="2018-04" db="EMBL/GenBank/DDBJ databases">
        <title>Genomic Encyclopedia of Type Strains, Phase IV (KMG-IV): sequencing the most valuable type-strain genomes for metagenomic binning, comparative biology and taxonomic classification.</title>
        <authorList>
            <person name="Goeker M."/>
        </authorList>
    </citation>
    <scope>NUCLEOTIDE SEQUENCE [LARGE SCALE GENOMIC DNA]</scope>
    <source>
        <strain evidence="3 4">DSM 20705</strain>
    </source>
</reference>
<dbReference type="InterPro" id="IPR043132">
    <property type="entry name" value="BCAT-like_C"/>
</dbReference>
<dbReference type="GO" id="GO:0046394">
    <property type="term" value="P:carboxylic acid biosynthetic process"/>
    <property type="evidence" value="ECO:0007669"/>
    <property type="project" value="UniProtKB-ARBA"/>
</dbReference>
<dbReference type="GO" id="GO:0008483">
    <property type="term" value="F:transaminase activity"/>
    <property type="evidence" value="ECO:0007669"/>
    <property type="project" value="UniProtKB-KW"/>
</dbReference>
<dbReference type="InterPro" id="IPR036038">
    <property type="entry name" value="Aminotransferase-like"/>
</dbReference>
<dbReference type="InterPro" id="IPR001544">
    <property type="entry name" value="Aminotrans_IV"/>
</dbReference>
<dbReference type="EMBL" id="QEKV01000008">
    <property type="protein sequence ID" value="PVY93919.1"/>
    <property type="molecule type" value="Genomic_DNA"/>
</dbReference>
<proteinExistence type="inferred from homology"/>
<gene>
    <name evidence="3" type="ORF">C7381_10854</name>
</gene>
<sequence>MIYKNGNLLDEKPYLNDNFIYEVIRSEDGVYLFLEDHMKRLYGNLEKANKTELFDKIKGIMSDFKPERNVESVMIMVDGEDVFMEDMKIREVTDFERKNGVNIGLYEFERLNPERKIYRKNFKKEVQEIMDRNDLFELLLYNGNEVLEGSRSNFYYIKDGKIFEPTKNKTLPGVVKKNFYKMCEDRLSLEVEERELSLDELKTIDGALLSGTGMDVVSVKSINGRELSGKDYELSIELAQKFREFIDDYKKEFEETRV</sequence>
<keyword evidence="4" id="KW-1185">Reference proteome</keyword>
<dbReference type="Gene3D" id="3.20.10.10">
    <property type="entry name" value="D-amino Acid Aminotransferase, subunit A, domain 2"/>
    <property type="match status" value="1"/>
</dbReference>
<protein>
    <submittedName>
        <fullName evidence="3">Branched-chain amino acid aminotransferase</fullName>
    </submittedName>
</protein>
<dbReference type="RefSeq" id="WP_116480391.1">
    <property type="nucleotide sequence ID" value="NZ_QEKV01000008.1"/>
</dbReference>